<dbReference type="AlphaFoldDB" id="A0A2R5FL24"/>
<protein>
    <recommendedName>
        <fullName evidence="3">DUF4258 domain-containing protein</fullName>
    </recommendedName>
</protein>
<gene>
    <name evidence="1" type="ORF">NIES4072_23840</name>
</gene>
<comment type="caution">
    <text evidence="1">The sequence shown here is derived from an EMBL/GenBank/DDBJ whole genome shotgun (WGS) entry which is preliminary data.</text>
</comment>
<keyword evidence="2" id="KW-1185">Reference proteome</keyword>
<accession>A0A2R5FL24</accession>
<evidence type="ECO:0000313" key="2">
    <source>
        <dbReference type="Proteomes" id="UP000245124"/>
    </source>
</evidence>
<evidence type="ECO:0008006" key="3">
    <source>
        <dbReference type="Google" id="ProtNLM"/>
    </source>
</evidence>
<sequence length="93" mass="10723">MFDEILQRMRDKVSSRQYLMTLHAEEEMSDDNLTIYDIEEGIFTGEILERQKDKVTAESKYRIRGLTLDAGEVEIIAKLSPTGKLVIITVYIP</sequence>
<dbReference type="RefSeq" id="WP_219930016.1">
    <property type="nucleotide sequence ID" value="NZ_BDUD01000001.1"/>
</dbReference>
<dbReference type="EMBL" id="BDUD01000001">
    <property type="protein sequence ID" value="GBG18719.1"/>
    <property type="molecule type" value="Genomic_DNA"/>
</dbReference>
<dbReference type="InterPro" id="IPR025354">
    <property type="entry name" value="DUF4258"/>
</dbReference>
<reference evidence="1 2" key="1">
    <citation type="submission" date="2017-06" db="EMBL/GenBank/DDBJ databases">
        <title>Genome sequencing of cyanobaciteial culture collection at National Institute for Environmental Studies (NIES).</title>
        <authorList>
            <person name="Hirose Y."/>
            <person name="Shimura Y."/>
            <person name="Fujisawa T."/>
            <person name="Nakamura Y."/>
            <person name="Kawachi M."/>
        </authorList>
    </citation>
    <scope>NUCLEOTIDE SEQUENCE [LARGE SCALE GENOMIC DNA]</scope>
    <source>
        <strain evidence="1 2">NIES-4072</strain>
    </source>
</reference>
<proteinExistence type="predicted"/>
<dbReference type="Pfam" id="PF14076">
    <property type="entry name" value="DUF4258"/>
    <property type="match status" value="1"/>
</dbReference>
<evidence type="ECO:0000313" key="1">
    <source>
        <dbReference type="EMBL" id="GBG18719.1"/>
    </source>
</evidence>
<organism evidence="1 2">
    <name type="scientific">Nostoc commune NIES-4072</name>
    <dbReference type="NCBI Taxonomy" id="2005467"/>
    <lineage>
        <taxon>Bacteria</taxon>
        <taxon>Bacillati</taxon>
        <taxon>Cyanobacteriota</taxon>
        <taxon>Cyanophyceae</taxon>
        <taxon>Nostocales</taxon>
        <taxon>Nostocaceae</taxon>
        <taxon>Nostoc</taxon>
    </lineage>
</organism>
<dbReference type="Proteomes" id="UP000245124">
    <property type="component" value="Unassembled WGS sequence"/>
</dbReference>
<name>A0A2R5FL24_NOSCO</name>